<gene>
    <name evidence="3" type="ORF">SAMN05216267_1024135</name>
</gene>
<feature type="signal peptide" evidence="2">
    <location>
        <begin position="1"/>
        <end position="21"/>
    </location>
</feature>
<protein>
    <recommendedName>
        <fullName evidence="5">Lipoprotein</fullName>
    </recommendedName>
</protein>
<feature type="chain" id="PRO_5038926591" description="Lipoprotein" evidence="2">
    <location>
        <begin position="22"/>
        <end position="219"/>
    </location>
</feature>
<accession>A0A1H8P6G8</accession>
<organism evidence="3 4">
    <name type="scientific">Actinacidiphila rubida</name>
    <dbReference type="NCBI Taxonomy" id="310780"/>
    <lineage>
        <taxon>Bacteria</taxon>
        <taxon>Bacillati</taxon>
        <taxon>Actinomycetota</taxon>
        <taxon>Actinomycetes</taxon>
        <taxon>Kitasatosporales</taxon>
        <taxon>Streptomycetaceae</taxon>
        <taxon>Actinacidiphila</taxon>
    </lineage>
</organism>
<sequence length="219" mass="23302">MTRTSLPLAVALAASAGLLLSACGGGGSNSDKIQSSATTPTSAPATTASPTQAASPNAPKFDLPPDIIIDFKGFDSTDPKWKDPLRDAQYVATAILEAQSKIRTSETPNVKRYFNGLQGAKFADSVIAYGKSGNVATGTYHYYKPSVKDNGAGGTVTVTYCEDQRKAYDKNAKTGKVHVTTPSLSDFRAWNFGMAKDAAGDWQVYQYKWLQGAQQCQVA</sequence>
<evidence type="ECO:0000256" key="1">
    <source>
        <dbReference type="SAM" id="MobiDB-lite"/>
    </source>
</evidence>
<reference evidence="3 4" key="1">
    <citation type="submission" date="2016-10" db="EMBL/GenBank/DDBJ databases">
        <authorList>
            <person name="de Groot N.N."/>
        </authorList>
    </citation>
    <scope>NUCLEOTIDE SEQUENCE [LARGE SCALE GENOMIC DNA]</scope>
    <source>
        <strain evidence="3 4">CGMCC 4.2026</strain>
    </source>
</reference>
<keyword evidence="4" id="KW-1185">Reference proteome</keyword>
<evidence type="ECO:0000313" key="4">
    <source>
        <dbReference type="Proteomes" id="UP000181951"/>
    </source>
</evidence>
<dbReference type="RefSeq" id="WP_069465693.1">
    <property type="nucleotide sequence ID" value="NZ_FODD01000024.1"/>
</dbReference>
<evidence type="ECO:0000256" key="2">
    <source>
        <dbReference type="SAM" id="SignalP"/>
    </source>
</evidence>
<dbReference type="AlphaFoldDB" id="A0A1H8P6G8"/>
<proteinExistence type="predicted"/>
<dbReference type="PROSITE" id="PS51257">
    <property type="entry name" value="PROKAR_LIPOPROTEIN"/>
    <property type="match status" value="1"/>
</dbReference>
<evidence type="ECO:0000313" key="3">
    <source>
        <dbReference type="EMBL" id="SEO37407.1"/>
    </source>
</evidence>
<dbReference type="EMBL" id="FODD01000024">
    <property type="protein sequence ID" value="SEO37407.1"/>
    <property type="molecule type" value="Genomic_DNA"/>
</dbReference>
<feature type="region of interest" description="Disordered" evidence="1">
    <location>
        <begin position="29"/>
        <end position="62"/>
    </location>
</feature>
<feature type="compositionally biased region" description="Low complexity" evidence="1">
    <location>
        <begin position="35"/>
        <end position="59"/>
    </location>
</feature>
<evidence type="ECO:0008006" key="5">
    <source>
        <dbReference type="Google" id="ProtNLM"/>
    </source>
</evidence>
<keyword evidence="2" id="KW-0732">Signal</keyword>
<dbReference type="OrthoDB" id="4204839at2"/>
<dbReference type="Proteomes" id="UP000181951">
    <property type="component" value="Unassembled WGS sequence"/>
</dbReference>
<name>A0A1H8P6G8_9ACTN</name>